<evidence type="ECO:0000313" key="2">
    <source>
        <dbReference type="EMBL" id="KAF2620552.1"/>
    </source>
</evidence>
<accession>A0A8S9MN86</accession>
<dbReference type="Proteomes" id="UP000712281">
    <property type="component" value="Unassembled WGS sequence"/>
</dbReference>
<evidence type="ECO:0000313" key="3">
    <source>
        <dbReference type="Proteomes" id="UP000712281"/>
    </source>
</evidence>
<feature type="compositionally biased region" description="Low complexity" evidence="1">
    <location>
        <begin position="37"/>
        <end position="52"/>
    </location>
</feature>
<dbReference type="AlphaFoldDB" id="A0A8S9MN86"/>
<comment type="caution">
    <text evidence="2">The sequence shown here is derived from an EMBL/GenBank/DDBJ whole genome shotgun (WGS) entry which is preliminary data.</text>
</comment>
<protein>
    <submittedName>
        <fullName evidence="2">Uncharacterized protein</fullName>
    </submittedName>
</protein>
<organism evidence="2 3">
    <name type="scientific">Brassica cretica</name>
    <name type="common">Mustard</name>
    <dbReference type="NCBI Taxonomy" id="69181"/>
    <lineage>
        <taxon>Eukaryota</taxon>
        <taxon>Viridiplantae</taxon>
        <taxon>Streptophyta</taxon>
        <taxon>Embryophyta</taxon>
        <taxon>Tracheophyta</taxon>
        <taxon>Spermatophyta</taxon>
        <taxon>Magnoliopsida</taxon>
        <taxon>eudicotyledons</taxon>
        <taxon>Gunneridae</taxon>
        <taxon>Pentapetalae</taxon>
        <taxon>rosids</taxon>
        <taxon>malvids</taxon>
        <taxon>Brassicales</taxon>
        <taxon>Brassicaceae</taxon>
        <taxon>Brassiceae</taxon>
        <taxon>Brassica</taxon>
    </lineage>
</organism>
<sequence>MVDKSNQADARDIPLPENCDAARTLISGSPFQKRSRSPVSSTPVSVPGTASSPKKRQIADKGNLPYSRIRKTSIYSNRQEPTYRRLYKGNPNPRIRDRLF</sequence>
<reference evidence="2" key="1">
    <citation type="submission" date="2019-12" db="EMBL/GenBank/DDBJ databases">
        <title>Genome sequencing and annotation of Brassica cretica.</title>
        <authorList>
            <person name="Studholme D.J."/>
            <person name="Sarris P.F."/>
        </authorList>
    </citation>
    <scope>NUCLEOTIDE SEQUENCE</scope>
    <source>
        <strain evidence="2">PFS-001/15</strain>
        <tissue evidence="2">Leaf</tissue>
    </source>
</reference>
<dbReference type="EMBL" id="QGKW02000007">
    <property type="protein sequence ID" value="KAF2620552.1"/>
    <property type="molecule type" value="Genomic_DNA"/>
</dbReference>
<evidence type="ECO:0000256" key="1">
    <source>
        <dbReference type="SAM" id="MobiDB-lite"/>
    </source>
</evidence>
<name>A0A8S9MN86_BRACR</name>
<proteinExistence type="predicted"/>
<feature type="region of interest" description="Disordered" evidence="1">
    <location>
        <begin position="27"/>
        <end position="100"/>
    </location>
</feature>
<gene>
    <name evidence="2" type="ORF">F2Q68_00038998</name>
</gene>